<sequence>MSKFWIIAGVAILIAVIYLLINGGALVEQHKMAQYLKEKYGKEFIVENYRIEGGGIGVEGDPYVDAYPVDDSSLRFEVWNRADYRKGDSAYSDTYPDRIWERESRDDIANLVSKQFGGRARLKSIRINSNIEVGRAITKNIPSYKDAFNKFGRKIYMTISLENDVNFDDLSENIYRVTSEIRKQMGVMLAIDYHDSLHKLWLEDQDISNMKSSSDVDKYIKRGWSEHN</sequence>
<evidence type="ECO:0000313" key="2">
    <source>
        <dbReference type="EMBL" id="XDN89636.1"/>
    </source>
</evidence>
<reference evidence="2" key="1">
    <citation type="submission" date="2024-06" db="EMBL/GenBank/DDBJ databases">
        <authorList>
            <person name="Atkinson C."/>
            <person name="McLean J."/>
            <person name="Gallagher L."/>
            <person name="Bor B."/>
            <person name="Mougous J."/>
        </authorList>
    </citation>
    <scope>NUCLEOTIDE SEQUENCE</scope>
    <source>
        <strain evidence="2">TM7-074</strain>
    </source>
</reference>
<dbReference type="EMBL" id="CP158487">
    <property type="protein sequence ID" value="XDN89636.1"/>
    <property type="molecule type" value="Genomic_DNA"/>
</dbReference>
<feature type="transmembrane region" description="Helical" evidence="1">
    <location>
        <begin position="6"/>
        <end position="27"/>
    </location>
</feature>
<proteinExistence type="predicted"/>
<evidence type="ECO:0000256" key="1">
    <source>
        <dbReference type="SAM" id="Phobius"/>
    </source>
</evidence>
<gene>
    <name evidence="2" type="ORF">TM074_02915</name>
</gene>
<protein>
    <submittedName>
        <fullName evidence="2">Uncharacterized protein</fullName>
    </submittedName>
</protein>
<name>A0AB39JD36_9BACT</name>
<organism evidence="2">
    <name type="scientific">Candidatus Nanosynbacter sp. TM7-074</name>
    <dbReference type="NCBI Taxonomy" id="3158573"/>
    <lineage>
        <taxon>Bacteria</taxon>
        <taxon>Candidatus Saccharimonadota</taxon>
        <taxon>Candidatus Saccharimonadia</taxon>
        <taxon>Candidatus Nanosynbacterales</taxon>
        <taxon>Candidatus Nanosynbacteraceae</taxon>
        <taxon>Candidatus Nanosynbacter</taxon>
    </lineage>
</organism>
<dbReference type="RefSeq" id="WP_369000213.1">
    <property type="nucleotide sequence ID" value="NZ_CP158487.1"/>
</dbReference>
<keyword evidence="1" id="KW-0472">Membrane</keyword>
<dbReference type="AlphaFoldDB" id="A0AB39JD36"/>
<keyword evidence="1" id="KW-0812">Transmembrane</keyword>
<accession>A0AB39JD36</accession>
<keyword evidence="1" id="KW-1133">Transmembrane helix</keyword>